<dbReference type="Proteomes" id="UP001221757">
    <property type="component" value="Unassembled WGS sequence"/>
</dbReference>
<dbReference type="AlphaFoldDB" id="A0AAD7GFA2"/>
<accession>A0AAD7GFA2</accession>
<protein>
    <submittedName>
        <fullName evidence="2">Uncharacterized protein</fullName>
    </submittedName>
</protein>
<evidence type="ECO:0000313" key="2">
    <source>
        <dbReference type="EMBL" id="KAJ7686234.1"/>
    </source>
</evidence>
<gene>
    <name evidence="2" type="ORF">B0H17DRAFT_1204439</name>
</gene>
<sequence>MRSARRGHTGSTSQQAVRDGGGDAHAQPCMSLPPVPPRPYSAAPPQQPPYARQNYSYQTPASVESPPHFDDPLAAPRPHRVDPGLGANVSGLV</sequence>
<evidence type="ECO:0000256" key="1">
    <source>
        <dbReference type="SAM" id="MobiDB-lite"/>
    </source>
</evidence>
<dbReference type="EMBL" id="JARKIE010000098">
    <property type="protein sequence ID" value="KAJ7686234.1"/>
    <property type="molecule type" value="Genomic_DNA"/>
</dbReference>
<keyword evidence="3" id="KW-1185">Reference proteome</keyword>
<organism evidence="2 3">
    <name type="scientific">Mycena rosella</name>
    <name type="common">Pink bonnet</name>
    <name type="synonym">Agaricus rosellus</name>
    <dbReference type="NCBI Taxonomy" id="1033263"/>
    <lineage>
        <taxon>Eukaryota</taxon>
        <taxon>Fungi</taxon>
        <taxon>Dikarya</taxon>
        <taxon>Basidiomycota</taxon>
        <taxon>Agaricomycotina</taxon>
        <taxon>Agaricomycetes</taxon>
        <taxon>Agaricomycetidae</taxon>
        <taxon>Agaricales</taxon>
        <taxon>Marasmiineae</taxon>
        <taxon>Mycenaceae</taxon>
        <taxon>Mycena</taxon>
    </lineage>
</organism>
<proteinExistence type="predicted"/>
<evidence type="ECO:0000313" key="3">
    <source>
        <dbReference type="Proteomes" id="UP001221757"/>
    </source>
</evidence>
<feature type="compositionally biased region" description="Low complexity" evidence="1">
    <location>
        <begin position="40"/>
        <end position="53"/>
    </location>
</feature>
<comment type="caution">
    <text evidence="2">The sequence shown here is derived from an EMBL/GenBank/DDBJ whole genome shotgun (WGS) entry which is preliminary data.</text>
</comment>
<reference evidence="2" key="1">
    <citation type="submission" date="2023-03" db="EMBL/GenBank/DDBJ databases">
        <title>Massive genome expansion in bonnet fungi (Mycena s.s.) driven by repeated elements and novel gene families across ecological guilds.</title>
        <authorList>
            <consortium name="Lawrence Berkeley National Laboratory"/>
            <person name="Harder C.B."/>
            <person name="Miyauchi S."/>
            <person name="Viragh M."/>
            <person name="Kuo A."/>
            <person name="Thoen E."/>
            <person name="Andreopoulos B."/>
            <person name="Lu D."/>
            <person name="Skrede I."/>
            <person name="Drula E."/>
            <person name="Henrissat B."/>
            <person name="Morin E."/>
            <person name="Kohler A."/>
            <person name="Barry K."/>
            <person name="LaButti K."/>
            <person name="Morin E."/>
            <person name="Salamov A."/>
            <person name="Lipzen A."/>
            <person name="Mereny Z."/>
            <person name="Hegedus B."/>
            <person name="Baldrian P."/>
            <person name="Stursova M."/>
            <person name="Weitz H."/>
            <person name="Taylor A."/>
            <person name="Grigoriev I.V."/>
            <person name="Nagy L.G."/>
            <person name="Martin F."/>
            <person name="Kauserud H."/>
        </authorList>
    </citation>
    <scope>NUCLEOTIDE SEQUENCE</scope>
    <source>
        <strain evidence="2">CBHHK067</strain>
    </source>
</reference>
<feature type="region of interest" description="Disordered" evidence="1">
    <location>
        <begin position="1"/>
        <end position="93"/>
    </location>
</feature>
<name>A0AAD7GFA2_MYCRO</name>